<name>A0ABX5XXB1_9BACT</name>
<dbReference type="EMBL" id="CP036432">
    <property type="protein sequence ID" value="QDV85585.1"/>
    <property type="molecule type" value="Genomic_DNA"/>
</dbReference>
<protein>
    <submittedName>
        <fullName evidence="1">Uncharacterized protein</fullName>
    </submittedName>
</protein>
<accession>A0ABX5XXB1</accession>
<organism evidence="1 2">
    <name type="scientific">Stieleria magnilauensis</name>
    <dbReference type="NCBI Taxonomy" id="2527963"/>
    <lineage>
        <taxon>Bacteria</taxon>
        <taxon>Pseudomonadati</taxon>
        <taxon>Planctomycetota</taxon>
        <taxon>Planctomycetia</taxon>
        <taxon>Pirellulales</taxon>
        <taxon>Pirellulaceae</taxon>
        <taxon>Stieleria</taxon>
    </lineage>
</organism>
<reference evidence="1 2" key="1">
    <citation type="submission" date="2019-02" db="EMBL/GenBank/DDBJ databases">
        <title>Deep-cultivation of Planctomycetes and their phenomic and genomic characterization uncovers novel biology.</title>
        <authorList>
            <person name="Wiegand S."/>
            <person name="Jogler M."/>
            <person name="Boedeker C."/>
            <person name="Pinto D."/>
            <person name="Vollmers J."/>
            <person name="Rivas-Marin E."/>
            <person name="Kohn T."/>
            <person name="Peeters S.H."/>
            <person name="Heuer A."/>
            <person name="Rast P."/>
            <person name="Oberbeckmann S."/>
            <person name="Bunk B."/>
            <person name="Jeske O."/>
            <person name="Meyerdierks A."/>
            <person name="Storesund J.E."/>
            <person name="Kallscheuer N."/>
            <person name="Luecker S."/>
            <person name="Lage O.M."/>
            <person name="Pohl T."/>
            <person name="Merkel B.J."/>
            <person name="Hornburger P."/>
            <person name="Mueller R.-W."/>
            <person name="Bruemmer F."/>
            <person name="Labrenz M."/>
            <person name="Spormann A.M."/>
            <person name="Op den Camp H."/>
            <person name="Overmann J."/>
            <person name="Amann R."/>
            <person name="Jetten M.S.M."/>
            <person name="Mascher T."/>
            <person name="Medema M.H."/>
            <person name="Devos D.P."/>
            <person name="Kaster A.-K."/>
            <person name="Ovreas L."/>
            <person name="Rohde M."/>
            <person name="Galperin M.Y."/>
            <person name="Jogler C."/>
        </authorList>
    </citation>
    <scope>NUCLEOTIDE SEQUENCE [LARGE SCALE GENOMIC DNA]</scope>
    <source>
        <strain evidence="1 2">TBK1r</strain>
    </source>
</reference>
<proteinExistence type="predicted"/>
<evidence type="ECO:0000313" key="1">
    <source>
        <dbReference type="EMBL" id="QDV85585.1"/>
    </source>
</evidence>
<evidence type="ECO:0000313" key="2">
    <source>
        <dbReference type="Proteomes" id="UP000318081"/>
    </source>
</evidence>
<gene>
    <name evidence="1" type="ORF">TBK1r_45990</name>
</gene>
<keyword evidence="2" id="KW-1185">Reference proteome</keyword>
<dbReference type="Proteomes" id="UP000318081">
    <property type="component" value="Chromosome"/>
</dbReference>
<sequence length="126" mass="13588">MGENVMKGQVDRFQKMKDLAFNNFCAETLFERPEVFLTDYQACPVDEAAVAVGDVLMAHVAADGETVILSIADDVVGKMDGESASELIETMANSECPEMATLKVVAVSEISGFWTLRLPRSGDGHG</sequence>